<dbReference type="Pfam" id="PF10604">
    <property type="entry name" value="Polyketide_cyc2"/>
    <property type="match status" value="1"/>
</dbReference>
<dbReference type="Proteomes" id="UP001163166">
    <property type="component" value="Chromosome"/>
</dbReference>
<reference evidence="1" key="1">
    <citation type="journal article" date="2022" name="Biol. Control">
        <title>In silico genomic analysis of Rhodopseudomonas palustris strains revealed potential biocontrol agents and crop yield enhancers.</title>
        <authorList>
            <person name="Surachat K."/>
            <person name="Kantachote D."/>
            <person name="Deachamag P."/>
            <person name="Wonglapsuwan M."/>
        </authorList>
    </citation>
    <scope>NUCLEOTIDE SEQUENCE</scope>
    <source>
        <strain evidence="1">TLS06</strain>
    </source>
</reference>
<organism evidence="1 2">
    <name type="scientific">Rhodopseudomonas palustris</name>
    <dbReference type="NCBI Taxonomy" id="1076"/>
    <lineage>
        <taxon>Bacteria</taxon>
        <taxon>Pseudomonadati</taxon>
        <taxon>Pseudomonadota</taxon>
        <taxon>Alphaproteobacteria</taxon>
        <taxon>Hyphomicrobiales</taxon>
        <taxon>Nitrobacteraceae</taxon>
        <taxon>Rhodopseudomonas</taxon>
    </lineage>
</organism>
<accession>A0AAX3E439</accession>
<dbReference type="SUPFAM" id="SSF55961">
    <property type="entry name" value="Bet v1-like"/>
    <property type="match status" value="1"/>
</dbReference>
<dbReference type="CDD" id="cd07812">
    <property type="entry name" value="SRPBCC"/>
    <property type="match status" value="1"/>
</dbReference>
<dbReference type="AlphaFoldDB" id="A0AAX3E439"/>
<name>A0AAX3E439_RHOPL</name>
<gene>
    <name evidence="1" type="ORF">KQX62_11365</name>
</gene>
<dbReference type="InterPro" id="IPR023393">
    <property type="entry name" value="START-like_dom_sf"/>
</dbReference>
<sequence length="153" mass="17211">MADTPARSSTSPFEIRHAVTIAAPPEAVFDYVTNPKSWPEWLPSSHALECDDRPMSFGDTFHEHWSTRSGPVDLDWLVIACDRPTLWIGLTQTSFMGPVVVHYTFEAMDGVTRFTRILRNPARPKPPTAEMIERMSAEAELGLSNIKRIVEAK</sequence>
<dbReference type="RefSeq" id="WP_264076487.1">
    <property type="nucleotide sequence ID" value="NZ_CP076676.1"/>
</dbReference>
<proteinExistence type="predicted"/>
<evidence type="ECO:0000313" key="1">
    <source>
        <dbReference type="EMBL" id="UYO41848.1"/>
    </source>
</evidence>
<dbReference type="Gene3D" id="3.30.530.20">
    <property type="match status" value="1"/>
</dbReference>
<dbReference type="EMBL" id="CP076676">
    <property type="protein sequence ID" value="UYO41848.1"/>
    <property type="molecule type" value="Genomic_DNA"/>
</dbReference>
<dbReference type="InterPro" id="IPR019587">
    <property type="entry name" value="Polyketide_cyclase/dehydratase"/>
</dbReference>
<evidence type="ECO:0000313" key="2">
    <source>
        <dbReference type="Proteomes" id="UP001163166"/>
    </source>
</evidence>
<protein>
    <submittedName>
        <fullName evidence="1">SRPBCC family protein</fullName>
    </submittedName>
</protein>